<dbReference type="PANTHER" id="PTHR45789:SF2">
    <property type="entry name" value="FI18025P1"/>
    <property type="match status" value="1"/>
</dbReference>
<dbReference type="EMBL" id="EQ962652">
    <property type="protein sequence ID" value="EED24298.1"/>
    <property type="molecule type" value="Genomic_DNA"/>
</dbReference>
<accession>B8LWI7</accession>
<evidence type="ECO:0000256" key="3">
    <source>
        <dbReference type="PROSITE-ProRule" id="PRU00267"/>
    </source>
</evidence>
<dbReference type="InParanoid" id="B8LWI7"/>
<sequence>MTVSRISPLPHYSGSQNPIQIDDSSQYSESPTPGLSPETGLLAARSTKDFKFPPAFGLRSMNPDSNKVRVLKAPRLRRRPKATKANKIADFRLTGPLSQVTQHLTHVPLKDMEAWINRPAEERRREAAKRGKVTRPMNSFMLYRSAYSERTKKLCSQSNHQIVSCISGQSWALEPPEIKEQYELLALVERDKHHKAHPDYKFTPNKAQMRPRKKRRAKDEGSEADETGYQLGPHRSPNPHKHMKTGVFKNEYGSRESTPYDQDPLFPDSVHNRWPMTLGQRLPTRLMAPHEQQQQQQHHHHHHHHGGYYMNAHGPYPGMIRSSDDAHTAARPTGYVINNGYSASTSLASIPGNINQELLRSYSSASSASTTVNANGGNNNHSNGATMPRMDDSQLDPQLLASQQAGLDLRSYNQVNMSTMWPQHDQDLSSYMPMSGPIGNNGVSYDSLNANYTMQPLEEGQQVWAQCGEDEGIGGSEVIGKDFDQWIHNQNHHQPVYGGPQ</sequence>
<dbReference type="AlphaFoldDB" id="B8LWI7"/>
<dbReference type="STRING" id="441959.B8LWI7"/>
<gene>
    <name evidence="6" type="ORF">TSTA_076640</name>
</gene>
<dbReference type="GeneID" id="8108478"/>
<feature type="region of interest" description="Disordered" evidence="4">
    <location>
        <begin position="289"/>
        <end position="308"/>
    </location>
</feature>
<dbReference type="InterPro" id="IPR036910">
    <property type="entry name" value="HMG_box_dom_sf"/>
</dbReference>
<evidence type="ECO:0000256" key="4">
    <source>
        <dbReference type="SAM" id="MobiDB-lite"/>
    </source>
</evidence>
<reference evidence="7" key="1">
    <citation type="journal article" date="2015" name="Genome Announc.">
        <title>Genome sequence of the AIDS-associated pathogen Penicillium marneffei (ATCC18224) and its near taxonomic relative Talaromyces stipitatus (ATCC10500).</title>
        <authorList>
            <person name="Nierman W.C."/>
            <person name="Fedorova-Abrams N.D."/>
            <person name="Andrianopoulos A."/>
        </authorList>
    </citation>
    <scope>NUCLEOTIDE SEQUENCE [LARGE SCALE GENOMIC DNA]</scope>
    <source>
        <strain evidence="7">ATCC 10500 / CBS 375.48 / QM 6759 / NRRL 1006</strain>
    </source>
</reference>
<dbReference type="eggNOG" id="KOG0528">
    <property type="taxonomic scope" value="Eukaryota"/>
</dbReference>
<proteinExistence type="predicted"/>
<dbReference type="GO" id="GO:0000981">
    <property type="term" value="F:DNA-binding transcription factor activity, RNA polymerase II-specific"/>
    <property type="evidence" value="ECO:0007669"/>
    <property type="project" value="TreeGrafter"/>
</dbReference>
<dbReference type="Proteomes" id="UP000001745">
    <property type="component" value="Unassembled WGS sequence"/>
</dbReference>
<feature type="region of interest" description="Disordered" evidence="4">
    <location>
        <begin position="195"/>
        <end position="272"/>
    </location>
</feature>
<dbReference type="RefSeq" id="XP_002341685.1">
    <property type="nucleotide sequence ID" value="XM_002341644.1"/>
</dbReference>
<evidence type="ECO:0000256" key="2">
    <source>
        <dbReference type="ARBA" id="ARBA00023242"/>
    </source>
</evidence>
<dbReference type="Pfam" id="PF00505">
    <property type="entry name" value="HMG_box"/>
    <property type="match status" value="1"/>
</dbReference>
<feature type="compositionally biased region" description="Low complexity" evidence="4">
    <location>
        <begin position="368"/>
        <end position="386"/>
    </location>
</feature>
<dbReference type="PhylomeDB" id="B8LWI7"/>
<dbReference type="OrthoDB" id="2307332at2759"/>
<dbReference type="VEuPathDB" id="FungiDB:TSTA_076640"/>
<evidence type="ECO:0000313" key="7">
    <source>
        <dbReference type="Proteomes" id="UP000001745"/>
    </source>
</evidence>
<feature type="region of interest" description="Disordered" evidence="4">
    <location>
        <begin position="1"/>
        <end position="42"/>
    </location>
</feature>
<keyword evidence="7" id="KW-1185">Reference proteome</keyword>
<dbReference type="HOGENOM" id="CLU_022445_4_0_1"/>
<feature type="region of interest" description="Disordered" evidence="4">
    <location>
        <begin position="368"/>
        <end position="387"/>
    </location>
</feature>
<feature type="DNA-binding region" description="HMG box" evidence="3">
    <location>
        <begin position="133"/>
        <end position="201"/>
    </location>
</feature>
<evidence type="ECO:0000256" key="1">
    <source>
        <dbReference type="ARBA" id="ARBA00023125"/>
    </source>
</evidence>
<feature type="compositionally biased region" description="Polar residues" evidence="4">
    <location>
        <begin position="13"/>
        <end position="33"/>
    </location>
</feature>
<organism evidence="6 7">
    <name type="scientific">Talaromyces stipitatus (strain ATCC 10500 / CBS 375.48 / QM 6759 / NRRL 1006)</name>
    <name type="common">Penicillium stipitatum</name>
    <dbReference type="NCBI Taxonomy" id="441959"/>
    <lineage>
        <taxon>Eukaryota</taxon>
        <taxon>Fungi</taxon>
        <taxon>Dikarya</taxon>
        <taxon>Ascomycota</taxon>
        <taxon>Pezizomycotina</taxon>
        <taxon>Eurotiomycetes</taxon>
        <taxon>Eurotiomycetidae</taxon>
        <taxon>Eurotiales</taxon>
        <taxon>Trichocomaceae</taxon>
        <taxon>Talaromyces</taxon>
        <taxon>Talaromyces sect. Talaromyces</taxon>
    </lineage>
</organism>
<dbReference type="InterPro" id="IPR009071">
    <property type="entry name" value="HMG_box_dom"/>
</dbReference>
<evidence type="ECO:0000259" key="5">
    <source>
        <dbReference type="PROSITE" id="PS50118"/>
    </source>
</evidence>
<dbReference type="PANTHER" id="PTHR45789">
    <property type="entry name" value="FI18025P1"/>
    <property type="match status" value="1"/>
</dbReference>
<dbReference type="SUPFAM" id="SSF47095">
    <property type="entry name" value="HMG-box"/>
    <property type="match status" value="1"/>
</dbReference>
<dbReference type="Gene3D" id="1.10.30.10">
    <property type="entry name" value="High mobility group box domain"/>
    <property type="match status" value="1"/>
</dbReference>
<dbReference type="CDD" id="cd01389">
    <property type="entry name" value="HMG-box_ROX1-like"/>
    <property type="match status" value="1"/>
</dbReference>
<keyword evidence="2 3" id="KW-0539">Nucleus</keyword>
<dbReference type="InterPro" id="IPR051356">
    <property type="entry name" value="SOX/SOX-like_TF"/>
</dbReference>
<dbReference type="GO" id="GO:0005634">
    <property type="term" value="C:nucleus"/>
    <property type="evidence" value="ECO:0007669"/>
    <property type="project" value="UniProtKB-UniRule"/>
</dbReference>
<protein>
    <submittedName>
        <fullName evidence="6">HMG box protein, putative</fullName>
    </submittedName>
</protein>
<evidence type="ECO:0000313" key="6">
    <source>
        <dbReference type="EMBL" id="EED24298.1"/>
    </source>
</evidence>
<name>B8LWI7_TALSN</name>
<dbReference type="GO" id="GO:0000978">
    <property type="term" value="F:RNA polymerase II cis-regulatory region sequence-specific DNA binding"/>
    <property type="evidence" value="ECO:0007669"/>
    <property type="project" value="TreeGrafter"/>
</dbReference>
<dbReference type="OMA" id="WALEPPE"/>
<feature type="domain" description="HMG box" evidence="5">
    <location>
        <begin position="133"/>
        <end position="201"/>
    </location>
</feature>
<dbReference type="PROSITE" id="PS50118">
    <property type="entry name" value="HMG_BOX_2"/>
    <property type="match status" value="1"/>
</dbReference>
<dbReference type="SMART" id="SM00398">
    <property type="entry name" value="HMG"/>
    <property type="match status" value="1"/>
</dbReference>
<keyword evidence="1 3" id="KW-0238">DNA-binding</keyword>
<feature type="compositionally biased region" description="Basic residues" evidence="4">
    <location>
        <begin position="297"/>
        <end position="306"/>
    </location>
</feature>